<dbReference type="PANTHER" id="PTHR44858:SF1">
    <property type="entry name" value="UDP-N-ACETYLGLUCOSAMINE--PEPTIDE N-ACETYLGLUCOSAMINYLTRANSFERASE SPINDLY-RELATED"/>
    <property type="match status" value="1"/>
</dbReference>
<dbReference type="PROSITE" id="PS50005">
    <property type="entry name" value="TPR"/>
    <property type="match status" value="1"/>
</dbReference>
<evidence type="ECO:0000256" key="3">
    <source>
        <dbReference type="PROSITE-ProRule" id="PRU00339"/>
    </source>
</evidence>
<evidence type="ECO:0000256" key="1">
    <source>
        <dbReference type="ARBA" id="ARBA00022737"/>
    </source>
</evidence>
<dbReference type="PROSITE" id="PS51257">
    <property type="entry name" value="PROKAR_LIPOPROTEIN"/>
    <property type="match status" value="1"/>
</dbReference>
<feature type="region of interest" description="Disordered" evidence="4">
    <location>
        <begin position="237"/>
        <end position="259"/>
    </location>
</feature>
<gene>
    <name evidence="6" type="ORF">LZC94_30220</name>
</gene>
<evidence type="ECO:0000313" key="6">
    <source>
        <dbReference type="EMBL" id="WXB12117.1"/>
    </source>
</evidence>
<feature type="signal peptide" evidence="5">
    <location>
        <begin position="1"/>
        <end position="26"/>
    </location>
</feature>
<feature type="chain" id="PRO_5046174485" evidence="5">
    <location>
        <begin position="27"/>
        <end position="259"/>
    </location>
</feature>
<dbReference type="InterPro" id="IPR019734">
    <property type="entry name" value="TPR_rpt"/>
</dbReference>
<dbReference type="Proteomes" id="UP001370348">
    <property type="component" value="Chromosome"/>
</dbReference>
<organism evidence="6 7">
    <name type="scientific">Pendulispora albinea</name>
    <dbReference type="NCBI Taxonomy" id="2741071"/>
    <lineage>
        <taxon>Bacteria</taxon>
        <taxon>Pseudomonadati</taxon>
        <taxon>Myxococcota</taxon>
        <taxon>Myxococcia</taxon>
        <taxon>Myxococcales</taxon>
        <taxon>Sorangiineae</taxon>
        <taxon>Pendulisporaceae</taxon>
        <taxon>Pendulispora</taxon>
    </lineage>
</organism>
<keyword evidence="1" id="KW-0677">Repeat</keyword>
<dbReference type="SMART" id="SM00028">
    <property type="entry name" value="TPR"/>
    <property type="match status" value="4"/>
</dbReference>
<dbReference type="SUPFAM" id="SSF48452">
    <property type="entry name" value="TPR-like"/>
    <property type="match status" value="1"/>
</dbReference>
<evidence type="ECO:0000256" key="5">
    <source>
        <dbReference type="SAM" id="SignalP"/>
    </source>
</evidence>
<reference evidence="6 7" key="1">
    <citation type="submission" date="2021-12" db="EMBL/GenBank/DDBJ databases">
        <title>Discovery of the Pendulisporaceae a myxobacterial family with distinct sporulation behavior and unique specialized metabolism.</title>
        <authorList>
            <person name="Garcia R."/>
            <person name="Popoff A."/>
            <person name="Bader C.D."/>
            <person name="Loehr J."/>
            <person name="Walesch S."/>
            <person name="Walt C."/>
            <person name="Boldt J."/>
            <person name="Bunk B."/>
            <person name="Haeckl F.J.F.P.J."/>
            <person name="Gunesch A.P."/>
            <person name="Birkelbach J."/>
            <person name="Nuebel U."/>
            <person name="Pietschmann T."/>
            <person name="Bach T."/>
            <person name="Mueller R."/>
        </authorList>
    </citation>
    <scope>NUCLEOTIDE SEQUENCE [LARGE SCALE GENOMIC DNA]</scope>
    <source>
        <strain evidence="6 7">MSr11954</strain>
    </source>
</reference>
<dbReference type="InterPro" id="IPR011990">
    <property type="entry name" value="TPR-like_helical_dom_sf"/>
</dbReference>
<proteinExistence type="predicted"/>
<evidence type="ECO:0000256" key="2">
    <source>
        <dbReference type="ARBA" id="ARBA00022803"/>
    </source>
</evidence>
<protein>
    <submittedName>
        <fullName evidence="6">Tetratricopeptide repeat protein</fullName>
    </submittedName>
</protein>
<keyword evidence="7" id="KW-1185">Reference proteome</keyword>
<accession>A0ABZ2LT11</accession>
<dbReference type="PANTHER" id="PTHR44858">
    <property type="entry name" value="TETRATRICOPEPTIDE REPEAT PROTEIN 6"/>
    <property type="match status" value="1"/>
</dbReference>
<name>A0ABZ2LT11_9BACT</name>
<sequence>MMRFLSATVLLLATTAGIGCSRAASAPPPEKPMVDGPALRKELAFALAGHREWSAASRQLIALIAQRPHDPELHTLIGTVYREQSLFEQAERAYATAIRLDPKMAGAYAGRGILREVRGDGGDAALEDFRIAIRLRPSEGAYANNLGVALYVRGRYRDAEAALQEGLRQDPFSRRMRNNLGFVYGKLRQFDRAKREFDHGGSDDEAENNLGYAYEQAGDVRAACALYRHAASENPLLRAASENAQRACPPGGREETKTP</sequence>
<keyword evidence="5" id="KW-0732">Signal</keyword>
<dbReference type="Pfam" id="PF13176">
    <property type="entry name" value="TPR_7"/>
    <property type="match status" value="1"/>
</dbReference>
<keyword evidence="2 3" id="KW-0802">TPR repeat</keyword>
<dbReference type="EMBL" id="CP089984">
    <property type="protein sequence ID" value="WXB12117.1"/>
    <property type="molecule type" value="Genomic_DNA"/>
</dbReference>
<feature type="repeat" description="TPR" evidence="3">
    <location>
        <begin position="71"/>
        <end position="104"/>
    </location>
</feature>
<evidence type="ECO:0000313" key="7">
    <source>
        <dbReference type="Proteomes" id="UP001370348"/>
    </source>
</evidence>
<dbReference type="InterPro" id="IPR050498">
    <property type="entry name" value="Ycf3"/>
</dbReference>
<dbReference type="RefSeq" id="WP_394821736.1">
    <property type="nucleotide sequence ID" value="NZ_CP089984.1"/>
</dbReference>
<evidence type="ECO:0000256" key="4">
    <source>
        <dbReference type="SAM" id="MobiDB-lite"/>
    </source>
</evidence>
<dbReference type="Gene3D" id="1.25.40.10">
    <property type="entry name" value="Tetratricopeptide repeat domain"/>
    <property type="match status" value="1"/>
</dbReference>
<dbReference type="Pfam" id="PF13432">
    <property type="entry name" value="TPR_16"/>
    <property type="match status" value="2"/>
</dbReference>